<protein>
    <submittedName>
        <fullName evidence="3">Uncharacterized protein</fullName>
    </submittedName>
</protein>
<feature type="transmembrane region" description="Helical" evidence="2">
    <location>
        <begin position="337"/>
        <end position="355"/>
    </location>
</feature>
<sequence>MTPLYQMGCEQHVILRETISCIWQRWGKPQENKKVKLWRQQDRAANPKNRVAVIDDRGKSPGPGGRVSRFYSRHPSLAIRVCDCIHRAFPASTLSGSDCKEISDAPLERLDATELGPMYFMCSGASNSQSATRGPIMISDKDFEEVGDHDLDRMLRFCDHWSDCFSSQWKSRSLAILGGIGASLEWPMLLRYDQASRFHKIARYDHGDDSLTVICDEATAALQWSDQDDDEMNQGPMSSERSPLEENRNNAAAERWRLVRRAAADVAELIPAGVASQWMTKFLFQLRSDDFPIIKAEEEEKAAVIARTSPWHLYAACFVFGCSAASFLQRRKAVDGFQIYVFATFVGAGLLLGQLRGASSEAIMLTYVSWAVCVAMLASVACYHIRLLNSNGRGGICR</sequence>
<keyword evidence="2" id="KW-0472">Membrane</keyword>
<dbReference type="EMBL" id="JAPDFR010000009">
    <property type="protein sequence ID" value="KAK0383270.1"/>
    <property type="molecule type" value="Genomic_DNA"/>
</dbReference>
<evidence type="ECO:0000313" key="3">
    <source>
        <dbReference type="EMBL" id="KAK0383270.1"/>
    </source>
</evidence>
<reference evidence="3" key="1">
    <citation type="submission" date="2022-10" db="EMBL/GenBank/DDBJ databases">
        <title>Determination and structural analysis of whole genome sequence of Sarocladium strictum F4-1.</title>
        <authorList>
            <person name="Hu L."/>
            <person name="Jiang Y."/>
        </authorList>
    </citation>
    <scope>NUCLEOTIDE SEQUENCE</scope>
    <source>
        <strain evidence="3">F4-1</strain>
    </source>
</reference>
<feature type="transmembrane region" description="Helical" evidence="2">
    <location>
        <begin position="367"/>
        <end position="388"/>
    </location>
</feature>
<organism evidence="3 4">
    <name type="scientific">Sarocladium strictum</name>
    <name type="common">Black bundle disease fungus</name>
    <name type="synonym">Acremonium strictum</name>
    <dbReference type="NCBI Taxonomy" id="5046"/>
    <lineage>
        <taxon>Eukaryota</taxon>
        <taxon>Fungi</taxon>
        <taxon>Dikarya</taxon>
        <taxon>Ascomycota</taxon>
        <taxon>Pezizomycotina</taxon>
        <taxon>Sordariomycetes</taxon>
        <taxon>Hypocreomycetidae</taxon>
        <taxon>Hypocreales</taxon>
        <taxon>Sarocladiaceae</taxon>
        <taxon>Sarocladium</taxon>
    </lineage>
</organism>
<keyword evidence="2" id="KW-0812">Transmembrane</keyword>
<name>A0AA39L445_SARSR</name>
<gene>
    <name evidence="3" type="ORF">NLU13_9183</name>
</gene>
<evidence type="ECO:0000256" key="2">
    <source>
        <dbReference type="SAM" id="Phobius"/>
    </source>
</evidence>
<evidence type="ECO:0000313" key="4">
    <source>
        <dbReference type="Proteomes" id="UP001175261"/>
    </source>
</evidence>
<proteinExistence type="predicted"/>
<evidence type="ECO:0000256" key="1">
    <source>
        <dbReference type="SAM" id="MobiDB-lite"/>
    </source>
</evidence>
<dbReference type="Proteomes" id="UP001175261">
    <property type="component" value="Unassembled WGS sequence"/>
</dbReference>
<feature type="region of interest" description="Disordered" evidence="1">
    <location>
        <begin position="225"/>
        <end position="247"/>
    </location>
</feature>
<keyword evidence="2" id="KW-1133">Transmembrane helix</keyword>
<accession>A0AA39L445</accession>
<feature type="region of interest" description="Disordered" evidence="1">
    <location>
        <begin position="43"/>
        <end position="67"/>
    </location>
</feature>
<feature type="transmembrane region" description="Helical" evidence="2">
    <location>
        <begin position="311"/>
        <end position="328"/>
    </location>
</feature>
<keyword evidence="4" id="KW-1185">Reference proteome</keyword>
<comment type="caution">
    <text evidence="3">The sequence shown here is derived from an EMBL/GenBank/DDBJ whole genome shotgun (WGS) entry which is preliminary data.</text>
</comment>
<dbReference type="AlphaFoldDB" id="A0AA39L445"/>